<protein>
    <submittedName>
        <fullName evidence="3">BTB/POZ domain-containing protein 9-like</fullName>
    </submittedName>
</protein>
<evidence type="ECO:0000313" key="3">
    <source>
        <dbReference type="RefSeq" id="XP_002134930.2"/>
    </source>
</evidence>
<name>A0A6I8V0K3_DROPS</name>
<evidence type="ECO:0000259" key="1">
    <source>
        <dbReference type="PROSITE" id="PS50097"/>
    </source>
</evidence>
<gene>
    <name evidence="3" type="primary">LOC6900546</name>
</gene>
<dbReference type="KEGG" id="dpo:6900546"/>
<dbReference type="Pfam" id="PF00651">
    <property type="entry name" value="BTB"/>
    <property type="match status" value="1"/>
</dbReference>
<dbReference type="PROSITE" id="PS50097">
    <property type="entry name" value="BTB"/>
    <property type="match status" value="1"/>
</dbReference>
<dbReference type="GO" id="GO:0008344">
    <property type="term" value="P:adult locomotory behavior"/>
    <property type="evidence" value="ECO:0007669"/>
    <property type="project" value="TreeGrafter"/>
</dbReference>
<dbReference type="PANTHER" id="PTHR46306">
    <property type="entry name" value="BTB/POZ DOMAIN-CONTAINING PROTEIN 9"/>
    <property type="match status" value="1"/>
</dbReference>
<keyword evidence="2" id="KW-1185">Reference proteome</keyword>
<dbReference type="Pfam" id="PF07707">
    <property type="entry name" value="BACK"/>
    <property type="match status" value="1"/>
</dbReference>
<organism evidence="2 3">
    <name type="scientific">Drosophila pseudoobscura pseudoobscura</name>
    <name type="common">Fruit fly</name>
    <dbReference type="NCBI Taxonomy" id="46245"/>
    <lineage>
        <taxon>Eukaryota</taxon>
        <taxon>Metazoa</taxon>
        <taxon>Ecdysozoa</taxon>
        <taxon>Arthropoda</taxon>
        <taxon>Hexapoda</taxon>
        <taxon>Insecta</taxon>
        <taxon>Pterygota</taxon>
        <taxon>Neoptera</taxon>
        <taxon>Endopterygota</taxon>
        <taxon>Diptera</taxon>
        <taxon>Brachycera</taxon>
        <taxon>Muscomorpha</taxon>
        <taxon>Ephydroidea</taxon>
        <taxon>Drosophilidae</taxon>
        <taxon>Drosophila</taxon>
        <taxon>Sophophora</taxon>
    </lineage>
</organism>
<feature type="domain" description="BTB" evidence="1">
    <location>
        <begin position="32"/>
        <end position="99"/>
    </location>
</feature>
<dbReference type="FunFam" id="1.25.40.420:FF:000005">
    <property type="entry name" value="BTB/POZ domain-containing protein 9"/>
    <property type="match status" value="1"/>
</dbReference>
<dbReference type="GO" id="GO:0050804">
    <property type="term" value="P:modulation of chemical synaptic transmission"/>
    <property type="evidence" value="ECO:0007669"/>
    <property type="project" value="TreeGrafter"/>
</dbReference>
<dbReference type="SMART" id="SM00875">
    <property type="entry name" value="BACK"/>
    <property type="match status" value="1"/>
</dbReference>
<reference evidence="3" key="1">
    <citation type="submission" date="2025-08" db="UniProtKB">
        <authorList>
            <consortium name="RefSeq"/>
        </authorList>
    </citation>
    <scope>IDENTIFICATION</scope>
    <source>
        <strain evidence="3">MV-25-SWS-2005</strain>
        <tissue evidence="3">Whole body</tissue>
    </source>
</reference>
<proteinExistence type="predicted"/>
<dbReference type="Gene3D" id="1.25.40.420">
    <property type="match status" value="1"/>
</dbReference>
<dbReference type="InterPro" id="IPR000210">
    <property type="entry name" value="BTB/POZ_dom"/>
</dbReference>
<dbReference type="GO" id="GO:0048512">
    <property type="term" value="P:circadian behavior"/>
    <property type="evidence" value="ECO:0007669"/>
    <property type="project" value="TreeGrafter"/>
</dbReference>
<accession>A0A6I8V0K3</accession>
<dbReference type="ExpressionAtlas" id="A0A6I8V0K3">
    <property type="expression patterns" value="baseline"/>
</dbReference>
<sequence>MNHATSSSSVDIILGDLVLEDMDRFCMNELFSDVSFLVGDQSLPAHSVILAARSEYFCAMLYGGMSVLNERQIRLESVPLEAFKVILRYLYSGKLHISTLDASCEVLGLANMYCLLEVESALVKHLLENMTVSNVWMILDMGHTYNLSQLANGCLKYIDNNGDQMLEHDSFQMLSKQSLEEVLRRDSFKVREVKIFKAVCKWNRHNPNEDIKSVMSLVRLSLMSADELIQVVRPSKIVEPEKIADAIEKALLPKNQNLPYRCTNYPDKDVKFLNTSTEGIFIDLSWWWLINCMCVLPSKPFDTWNCAMEVSCDMTHWDRAGTGTFQLAIHCEYITFTTRPVRYIRMVDTESGRTDLINYVLIQVKLKKN</sequence>
<dbReference type="Proteomes" id="UP000001819">
    <property type="component" value="Chromosome X"/>
</dbReference>
<dbReference type="InterPro" id="IPR011705">
    <property type="entry name" value="BACK"/>
</dbReference>
<dbReference type="PANTHER" id="PTHR46306:SF1">
    <property type="entry name" value="BTB_POZ DOMAIN-CONTAINING PROTEIN 9"/>
    <property type="match status" value="1"/>
</dbReference>
<dbReference type="SUPFAM" id="SSF54695">
    <property type="entry name" value="POZ domain"/>
    <property type="match status" value="1"/>
</dbReference>
<dbReference type="Gene3D" id="3.30.710.10">
    <property type="entry name" value="Potassium Channel Kv1.1, Chain A"/>
    <property type="match status" value="1"/>
</dbReference>
<dbReference type="AlphaFoldDB" id="A0A6I8V0K3"/>
<dbReference type="GO" id="GO:0005737">
    <property type="term" value="C:cytoplasm"/>
    <property type="evidence" value="ECO:0007669"/>
    <property type="project" value="TreeGrafter"/>
</dbReference>
<dbReference type="InterPro" id="IPR011333">
    <property type="entry name" value="SKP1/BTB/POZ_sf"/>
</dbReference>
<dbReference type="RefSeq" id="XP_002134930.2">
    <property type="nucleotide sequence ID" value="XM_002134894.3"/>
</dbReference>
<dbReference type="InParanoid" id="A0A6I8V0K3"/>
<evidence type="ECO:0000313" key="2">
    <source>
        <dbReference type="Proteomes" id="UP000001819"/>
    </source>
</evidence>
<dbReference type="InterPro" id="IPR052407">
    <property type="entry name" value="BTB_POZ_domain_cont_9"/>
</dbReference>
<dbReference type="SMART" id="SM00225">
    <property type="entry name" value="BTB"/>
    <property type="match status" value="1"/>
</dbReference>